<dbReference type="AlphaFoldDB" id="A0A336N9X4"/>
<organism evidence="2 3">
    <name type="scientific">Bartonella grahamii</name>
    <dbReference type="NCBI Taxonomy" id="33045"/>
    <lineage>
        <taxon>Bacteria</taxon>
        <taxon>Pseudomonadati</taxon>
        <taxon>Pseudomonadota</taxon>
        <taxon>Alphaproteobacteria</taxon>
        <taxon>Hyphomicrobiales</taxon>
        <taxon>Bartonellaceae</taxon>
        <taxon>Bartonella</taxon>
    </lineage>
</organism>
<dbReference type="Proteomes" id="UP000253846">
    <property type="component" value="Unassembled WGS sequence"/>
</dbReference>
<evidence type="ECO:0000313" key="2">
    <source>
        <dbReference type="EMBL" id="SSZ38880.1"/>
    </source>
</evidence>
<name>A0A336N9X4_BARGR</name>
<accession>A0A336N9X4</accession>
<proteinExistence type="predicted"/>
<protein>
    <recommendedName>
        <fullName evidence="4">Lipoprotein</fullName>
    </recommendedName>
</protein>
<dbReference type="EMBL" id="UFTD01000001">
    <property type="protein sequence ID" value="SSZ38880.1"/>
    <property type="molecule type" value="Genomic_DNA"/>
</dbReference>
<reference evidence="2 3" key="1">
    <citation type="submission" date="2018-06" db="EMBL/GenBank/DDBJ databases">
        <authorList>
            <consortium name="Pathogen Informatics"/>
            <person name="Doyle S."/>
        </authorList>
    </citation>
    <scope>NUCLEOTIDE SEQUENCE [LARGE SCALE GENOMIC DNA]</scope>
    <source>
        <strain evidence="2 3">NCTC12860</strain>
    </source>
</reference>
<evidence type="ECO:0008006" key="4">
    <source>
        <dbReference type="Google" id="ProtNLM"/>
    </source>
</evidence>
<feature type="signal peptide" evidence="1">
    <location>
        <begin position="1"/>
        <end position="20"/>
    </location>
</feature>
<dbReference type="PROSITE" id="PS51257">
    <property type="entry name" value="PROKAR_LIPOPROTEIN"/>
    <property type="match status" value="1"/>
</dbReference>
<feature type="chain" id="PRO_5016250587" description="Lipoprotein" evidence="1">
    <location>
        <begin position="21"/>
        <end position="74"/>
    </location>
</feature>
<gene>
    <name evidence="2" type="ORF">NCTC12860_00064</name>
</gene>
<evidence type="ECO:0000256" key="1">
    <source>
        <dbReference type="SAM" id="SignalP"/>
    </source>
</evidence>
<keyword evidence="1" id="KW-0732">Signal</keyword>
<evidence type="ECO:0000313" key="3">
    <source>
        <dbReference type="Proteomes" id="UP000253846"/>
    </source>
</evidence>
<sequence length="74" mass="8246">MKLIKKVMLVCALNFLFGCAANRSVSCGGWLPIYLDNQDVAVISSNLARDILKHNKQGAHLCGWKDGQETKQQR</sequence>